<reference evidence="2" key="1">
    <citation type="journal article" date="2014" name="Genome Announc.">
        <title>De novo whole-genome sequence and genome annotation of Lichtheimia ramosa.</title>
        <authorList>
            <person name="Linde J."/>
            <person name="Schwartze V."/>
            <person name="Binder U."/>
            <person name="Lass-Florl C."/>
            <person name="Voigt K."/>
            <person name="Horn F."/>
        </authorList>
    </citation>
    <scope>NUCLEOTIDE SEQUENCE</scope>
    <source>
        <strain evidence="2">JMRC FSU:6197</strain>
    </source>
</reference>
<sequence length="185" mass="21220">MKIYEGVHDYNYKWSLVSAANWQKYPNENCPHVKHVDVLQRFVDPATGILYTERLFTVKQNVPTIILKILGSGTTHYVRETSAIDPKTKTLTMKSYNLTMGNLLRVEETMRYREHPTDKNKTQCTQQAAISAGSLVSRWGTLLEEFTLRRFQQNAATGREGFSKVLERFVVMAEARSPSNEQSTK</sequence>
<feature type="domain" description="PRELI/MSF1" evidence="1">
    <location>
        <begin position="1"/>
        <end position="174"/>
    </location>
</feature>
<dbReference type="GO" id="GO:0005758">
    <property type="term" value="C:mitochondrial intermembrane space"/>
    <property type="evidence" value="ECO:0007669"/>
    <property type="project" value="InterPro"/>
</dbReference>
<dbReference type="Pfam" id="PF04707">
    <property type="entry name" value="PRELI"/>
    <property type="match status" value="1"/>
</dbReference>
<dbReference type="AlphaFoldDB" id="A0A077W8Z6"/>
<dbReference type="PANTHER" id="PTHR11158">
    <property type="entry name" value="MSF1/PX19 RELATED"/>
    <property type="match status" value="1"/>
</dbReference>
<name>A0A077W8Z6_9FUNG</name>
<gene>
    <name evidence="2" type="ORF">LRAMOSA00637</name>
</gene>
<dbReference type="InterPro" id="IPR006797">
    <property type="entry name" value="PRELI/MSF1_dom"/>
</dbReference>
<evidence type="ECO:0000259" key="1">
    <source>
        <dbReference type="PROSITE" id="PS50904"/>
    </source>
</evidence>
<dbReference type="InterPro" id="IPR037365">
    <property type="entry name" value="Slowmo/Ups"/>
</dbReference>
<organism evidence="2">
    <name type="scientific">Lichtheimia ramosa</name>
    <dbReference type="NCBI Taxonomy" id="688394"/>
    <lineage>
        <taxon>Eukaryota</taxon>
        <taxon>Fungi</taxon>
        <taxon>Fungi incertae sedis</taxon>
        <taxon>Mucoromycota</taxon>
        <taxon>Mucoromycotina</taxon>
        <taxon>Mucoromycetes</taxon>
        <taxon>Mucorales</taxon>
        <taxon>Lichtheimiaceae</taxon>
        <taxon>Lichtheimia</taxon>
    </lineage>
</organism>
<dbReference type="PROSITE" id="PS50904">
    <property type="entry name" value="PRELI_MSF1"/>
    <property type="match status" value="1"/>
</dbReference>
<evidence type="ECO:0000313" key="2">
    <source>
        <dbReference type="EMBL" id="CDS03235.1"/>
    </source>
</evidence>
<accession>A0A077W8Z6</accession>
<dbReference type="EMBL" id="LK023313">
    <property type="protein sequence ID" value="CDS03235.1"/>
    <property type="molecule type" value="Genomic_DNA"/>
</dbReference>
<dbReference type="OrthoDB" id="407630at2759"/>
<protein>
    <recommendedName>
        <fullName evidence="1">PRELI/MSF1 domain-containing protein</fullName>
    </recommendedName>
</protein>
<proteinExistence type="predicted"/>